<sequence>MTSAPDTRRSRRAGPAVLLAAALWGSAAAQGGLPFPALPLPGPAPAQTDALLRPLIPDLIVLRRPAVTEVTFDLGPANYPPAQFPARYFAPAQAFGVFSSSARPWTVQLEVRSQPDVRGRTLPLPGLNFRVNGGPWVQVTPGPQVVLSGSGPSAGWLPLSVEFALDLTGAEAGGGYLFDMTFTALALP</sequence>
<gene>
    <name evidence="1" type="ORF">QOL99_13060</name>
</gene>
<evidence type="ECO:0008006" key="3">
    <source>
        <dbReference type="Google" id="ProtNLM"/>
    </source>
</evidence>
<evidence type="ECO:0000313" key="2">
    <source>
        <dbReference type="Proteomes" id="UP001302059"/>
    </source>
</evidence>
<dbReference type="Proteomes" id="UP001302059">
    <property type="component" value="Unassembled WGS sequence"/>
</dbReference>
<dbReference type="EMBL" id="JASNGB010000145">
    <property type="protein sequence ID" value="MDL2345075.1"/>
    <property type="molecule type" value="Genomic_DNA"/>
</dbReference>
<proteinExistence type="predicted"/>
<protein>
    <recommendedName>
        <fullName evidence="3">DUF4402 domain-containing protein</fullName>
    </recommendedName>
</protein>
<dbReference type="RefSeq" id="WP_285524440.1">
    <property type="nucleotide sequence ID" value="NZ_JASNGB010000145.1"/>
</dbReference>
<comment type="caution">
    <text evidence="1">The sequence shown here is derived from an EMBL/GenBank/DDBJ whole genome shotgun (WGS) entry which is preliminary data.</text>
</comment>
<keyword evidence="2" id="KW-1185">Reference proteome</keyword>
<reference evidence="1 2" key="1">
    <citation type="submission" date="2023-05" db="EMBL/GenBank/DDBJ databases">
        <authorList>
            <person name="Gao F."/>
        </authorList>
    </citation>
    <scope>NUCLEOTIDE SEQUENCE [LARGE SCALE GENOMIC DNA]</scope>
    <source>
        <strain evidence="1 2">MIMF12</strain>
    </source>
</reference>
<organism evidence="1 2">
    <name type="scientific">Deinococcus rhizophilus</name>
    <dbReference type="NCBI Taxonomy" id="3049544"/>
    <lineage>
        <taxon>Bacteria</taxon>
        <taxon>Thermotogati</taxon>
        <taxon>Deinococcota</taxon>
        <taxon>Deinococci</taxon>
        <taxon>Deinococcales</taxon>
        <taxon>Deinococcaceae</taxon>
        <taxon>Deinococcus</taxon>
    </lineage>
</organism>
<evidence type="ECO:0000313" key="1">
    <source>
        <dbReference type="EMBL" id="MDL2345075.1"/>
    </source>
</evidence>
<name>A0ABT7JJ43_9DEIO</name>
<accession>A0ABT7JJ43</accession>